<dbReference type="AlphaFoldDB" id="A0A261FST0"/>
<feature type="region of interest" description="Disordered" evidence="3">
    <location>
        <begin position="1"/>
        <end position="21"/>
    </location>
</feature>
<name>A0A261FST0_9BIFI</name>
<organism evidence="6 7">
    <name type="scientific">Bifidobacterium lemurum</name>
    <dbReference type="NCBI Taxonomy" id="1603886"/>
    <lineage>
        <taxon>Bacteria</taxon>
        <taxon>Bacillati</taxon>
        <taxon>Actinomycetota</taxon>
        <taxon>Actinomycetes</taxon>
        <taxon>Bifidobacteriales</taxon>
        <taxon>Bifidobacteriaceae</taxon>
        <taxon>Bifidobacterium</taxon>
    </lineage>
</organism>
<dbReference type="PROSITE" id="PS50977">
    <property type="entry name" value="HTH_TETR_2"/>
    <property type="match status" value="1"/>
</dbReference>
<evidence type="ECO:0000256" key="3">
    <source>
        <dbReference type="SAM" id="MobiDB-lite"/>
    </source>
</evidence>
<dbReference type="EMBL" id="MWWX01000005">
    <property type="protein sequence ID" value="OZG62209.1"/>
    <property type="molecule type" value="Genomic_DNA"/>
</dbReference>
<dbReference type="InterPro" id="IPR001647">
    <property type="entry name" value="HTH_TetR"/>
</dbReference>
<keyword evidence="4" id="KW-0812">Transmembrane</keyword>
<accession>A0A261FST0</accession>
<evidence type="ECO:0000256" key="2">
    <source>
        <dbReference type="PROSITE-ProRule" id="PRU00335"/>
    </source>
</evidence>
<reference evidence="6 7" key="1">
    <citation type="journal article" date="2017" name="BMC Genomics">
        <title>Comparative genomic and phylogenomic analyses of the Bifidobacteriaceae family.</title>
        <authorList>
            <person name="Lugli G.A."/>
            <person name="Milani C."/>
            <person name="Turroni F."/>
            <person name="Duranti S."/>
            <person name="Mancabelli L."/>
            <person name="Mangifesta M."/>
            <person name="Ferrario C."/>
            <person name="Modesto M."/>
            <person name="Mattarelli P."/>
            <person name="Jiri K."/>
            <person name="van Sinderen D."/>
            <person name="Ventura M."/>
        </authorList>
    </citation>
    <scope>NUCLEOTIDE SEQUENCE [LARGE SCALE GENOMIC DNA]</scope>
    <source>
        <strain evidence="6 7">DSM 28807</strain>
    </source>
</reference>
<comment type="caution">
    <text evidence="6">The sequence shown here is derived from an EMBL/GenBank/DDBJ whole genome shotgun (WGS) entry which is preliminary data.</text>
</comment>
<dbReference type="SUPFAM" id="SSF46689">
    <property type="entry name" value="Homeodomain-like"/>
    <property type="match status" value="1"/>
</dbReference>
<feature type="DNA-binding region" description="H-T-H motif" evidence="2">
    <location>
        <begin position="45"/>
        <end position="64"/>
    </location>
</feature>
<keyword evidence="4" id="KW-0472">Membrane</keyword>
<dbReference type="STRING" id="1603886.GCA_001895165_01731"/>
<feature type="domain" description="HTH tetR-type" evidence="5">
    <location>
        <begin position="20"/>
        <end position="82"/>
    </location>
</feature>
<evidence type="ECO:0000256" key="1">
    <source>
        <dbReference type="ARBA" id="ARBA00023125"/>
    </source>
</evidence>
<evidence type="ECO:0000259" key="5">
    <source>
        <dbReference type="PROSITE" id="PS50977"/>
    </source>
</evidence>
<keyword evidence="4" id="KW-1133">Transmembrane helix</keyword>
<feature type="compositionally biased region" description="Low complexity" evidence="3">
    <location>
        <begin position="1"/>
        <end position="13"/>
    </location>
</feature>
<feature type="transmembrane region" description="Helical" evidence="4">
    <location>
        <begin position="190"/>
        <end position="209"/>
    </location>
</feature>
<proteinExistence type="predicted"/>
<dbReference type="InterPro" id="IPR009057">
    <property type="entry name" value="Homeodomain-like_sf"/>
</dbReference>
<evidence type="ECO:0000313" key="6">
    <source>
        <dbReference type="EMBL" id="OZG62209.1"/>
    </source>
</evidence>
<evidence type="ECO:0000313" key="7">
    <source>
        <dbReference type="Proteomes" id="UP000216352"/>
    </source>
</evidence>
<dbReference type="Gene3D" id="1.10.357.10">
    <property type="entry name" value="Tetracycline Repressor, domain 2"/>
    <property type="match status" value="1"/>
</dbReference>
<keyword evidence="7" id="KW-1185">Reference proteome</keyword>
<sequence>MSAIHPYAATPDDYPAPEPTPARESIESALLAYMRDTGKPAAAVSVTEICRRAFVARSTFYANYRNVDEVLETIENRLVRAILDRSASMVDLKAGPESAVASCANVFALIREREPVFRTLLLDVPDPRFVGKWKKAISHHFWRRLFAPADDAAAVVGASRDAGDDAGGIGDSADARFARRRRGPATLNRALMLEMIASAVVGAFTFWLAHPDQVEPAEIDDLVARLIVDIDDIW</sequence>
<dbReference type="GO" id="GO:0003677">
    <property type="term" value="F:DNA binding"/>
    <property type="evidence" value="ECO:0007669"/>
    <property type="project" value="UniProtKB-UniRule"/>
</dbReference>
<protein>
    <recommendedName>
        <fullName evidence="5">HTH tetR-type domain-containing protein</fullName>
    </recommendedName>
</protein>
<dbReference type="Proteomes" id="UP000216352">
    <property type="component" value="Unassembled WGS sequence"/>
</dbReference>
<gene>
    <name evidence="6" type="ORF">BLEM_0755</name>
</gene>
<keyword evidence="1 2" id="KW-0238">DNA-binding</keyword>
<dbReference type="OrthoDB" id="9810250at2"/>
<dbReference type="RefSeq" id="WP_072726575.1">
    <property type="nucleotide sequence ID" value="NZ_BDIS01000024.1"/>
</dbReference>
<evidence type="ECO:0000256" key="4">
    <source>
        <dbReference type="SAM" id="Phobius"/>
    </source>
</evidence>